<evidence type="ECO:0000313" key="5">
    <source>
        <dbReference type="Proteomes" id="UP000579281"/>
    </source>
</evidence>
<dbReference type="PIRSF" id="PIRSF016184">
    <property type="entry name" value="PhzC_PhzF"/>
    <property type="match status" value="1"/>
</dbReference>
<dbReference type="EMBL" id="JACHEN010000021">
    <property type="protein sequence ID" value="MBB6217184.1"/>
    <property type="molecule type" value="Genomic_DNA"/>
</dbReference>
<dbReference type="SUPFAM" id="SSF54506">
    <property type="entry name" value="Diaminopimelate epimerase-like"/>
    <property type="match status" value="1"/>
</dbReference>
<name>A0A841KU01_9FIRM</name>
<dbReference type="PANTHER" id="PTHR13774:SF17">
    <property type="entry name" value="PHENAZINE BIOSYNTHESIS-LIKE DOMAIN-CONTAINING PROTEIN"/>
    <property type="match status" value="1"/>
</dbReference>
<protein>
    <submittedName>
        <fullName evidence="4">PhzF family phenazine biosynthesis protein</fullName>
    </submittedName>
</protein>
<dbReference type="NCBIfam" id="TIGR00654">
    <property type="entry name" value="PhzF_family"/>
    <property type="match status" value="1"/>
</dbReference>
<evidence type="ECO:0000256" key="3">
    <source>
        <dbReference type="PIRSR" id="PIRSR016184-1"/>
    </source>
</evidence>
<dbReference type="AlphaFoldDB" id="A0A841KU01"/>
<gene>
    <name evidence="4" type="ORF">HNQ80_003303</name>
</gene>
<proteinExistence type="inferred from homology"/>
<dbReference type="PANTHER" id="PTHR13774">
    <property type="entry name" value="PHENAZINE BIOSYNTHESIS PROTEIN"/>
    <property type="match status" value="1"/>
</dbReference>
<dbReference type="RefSeq" id="WP_184311693.1">
    <property type="nucleotide sequence ID" value="NZ_JACHEN010000021.1"/>
</dbReference>
<dbReference type="Gene3D" id="3.10.310.10">
    <property type="entry name" value="Diaminopimelate Epimerase, Chain A, domain 1"/>
    <property type="match status" value="2"/>
</dbReference>
<dbReference type="Proteomes" id="UP000579281">
    <property type="component" value="Unassembled WGS sequence"/>
</dbReference>
<reference evidence="4 5" key="1">
    <citation type="submission" date="2020-08" db="EMBL/GenBank/DDBJ databases">
        <title>Genomic Encyclopedia of Type Strains, Phase IV (KMG-IV): sequencing the most valuable type-strain genomes for metagenomic binning, comparative biology and taxonomic classification.</title>
        <authorList>
            <person name="Goeker M."/>
        </authorList>
    </citation>
    <scope>NUCLEOTIDE SEQUENCE [LARGE SCALE GENOMIC DNA]</scope>
    <source>
        <strain evidence="4 5">DSM 103526</strain>
    </source>
</reference>
<dbReference type="GO" id="GO:0016853">
    <property type="term" value="F:isomerase activity"/>
    <property type="evidence" value="ECO:0007669"/>
    <property type="project" value="UniProtKB-KW"/>
</dbReference>
<comment type="similarity">
    <text evidence="1">Belongs to the PhzF family.</text>
</comment>
<dbReference type="GO" id="GO:0005737">
    <property type="term" value="C:cytoplasm"/>
    <property type="evidence" value="ECO:0007669"/>
    <property type="project" value="TreeGrafter"/>
</dbReference>
<evidence type="ECO:0000256" key="1">
    <source>
        <dbReference type="ARBA" id="ARBA00008270"/>
    </source>
</evidence>
<sequence>MRKYLLKKFRIYHVDAFTTEALTGNPAAVCILEESIPDESMQAIAFEMNVSETAFVIPKTHLPIDQRNVFSLRWFTPMKEVPLCGHATLASSVVLFDDLSIPYDEITYETKSGPLVAKKDPLGIALDFPLDKPIEAKFPHKNEILQSMGIIDYQNIFIGQKTKKLVIHLHSAHEVRSLNPNFEKMKNIPVEDIKGVGVTAGADASNYDCITRYFNPWAGVNEDPVTGSVHTLLGYYWAELLDKKVIYAYQASQRGGEIILRLKENMRIELIGKAVIVDRY</sequence>
<keyword evidence="2" id="KW-0413">Isomerase</keyword>
<dbReference type="InterPro" id="IPR003719">
    <property type="entry name" value="Phenazine_PhzF-like"/>
</dbReference>
<feature type="active site" evidence="3">
    <location>
        <position position="52"/>
    </location>
</feature>
<evidence type="ECO:0000256" key="2">
    <source>
        <dbReference type="ARBA" id="ARBA00023235"/>
    </source>
</evidence>
<accession>A0A841KU01</accession>
<organism evidence="4 5">
    <name type="scientific">Anaerosolibacter carboniphilus</name>
    <dbReference type="NCBI Taxonomy" id="1417629"/>
    <lineage>
        <taxon>Bacteria</taxon>
        <taxon>Bacillati</taxon>
        <taxon>Bacillota</taxon>
        <taxon>Clostridia</taxon>
        <taxon>Peptostreptococcales</taxon>
        <taxon>Thermotaleaceae</taxon>
        <taxon>Anaerosolibacter</taxon>
    </lineage>
</organism>
<evidence type="ECO:0000313" key="4">
    <source>
        <dbReference type="EMBL" id="MBB6217184.1"/>
    </source>
</evidence>
<comment type="caution">
    <text evidence="4">The sequence shown here is derived from an EMBL/GenBank/DDBJ whole genome shotgun (WGS) entry which is preliminary data.</text>
</comment>
<keyword evidence="5" id="KW-1185">Reference proteome</keyword>
<dbReference type="Pfam" id="PF02567">
    <property type="entry name" value="PhzC-PhzF"/>
    <property type="match status" value="1"/>
</dbReference>